<organism evidence="13">
    <name type="scientific">Trypanosoma brucei</name>
    <dbReference type="NCBI Taxonomy" id="5691"/>
    <lineage>
        <taxon>Eukaryota</taxon>
        <taxon>Discoba</taxon>
        <taxon>Euglenozoa</taxon>
        <taxon>Kinetoplastea</taxon>
        <taxon>Metakinetoplastina</taxon>
        <taxon>Trypanosomatida</taxon>
        <taxon>Trypanosomatidae</taxon>
        <taxon>Trypanosoma</taxon>
    </lineage>
</organism>
<evidence type="ECO:0000259" key="12">
    <source>
        <dbReference type="Pfam" id="PF13206"/>
    </source>
</evidence>
<dbReference type="InterPro" id="IPR019609">
    <property type="entry name" value="Variant_surf_glycoprt_trypan_C"/>
</dbReference>
<dbReference type="VEuPathDB" id="TriTrypDB:Tb427_000530600"/>
<evidence type="ECO:0000256" key="2">
    <source>
        <dbReference type="ARBA" id="ARBA00004609"/>
    </source>
</evidence>
<keyword evidence="5" id="KW-0732">Signal</keyword>
<dbReference type="GO" id="GO:0005886">
    <property type="term" value="C:plasma membrane"/>
    <property type="evidence" value="ECO:0007669"/>
    <property type="project" value="UniProtKB-SubCell"/>
</dbReference>
<keyword evidence="4" id="KW-0336">GPI-anchor</keyword>
<dbReference type="InterPro" id="IPR025932">
    <property type="entry name" value="Trypano_VSG_B_N_dom"/>
</dbReference>
<keyword evidence="7" id="KW-0325">Glycoprotein</keyword>
<evidence type="ECO:0000256" key="4">
    <source>
        <dbReference type="ARBA" id="ARBA00022622"/>
    </source>
</evidence>
<keyword evidence="8" id="KW-0449">Lipoprotein</keyword>
<feature type="region of interest" description="Disordered" evidence="10">
    <location>
        <begin position="448"/>
        <end position="484"/>
    </location>
</feature>
<evidence type="ECO:0000256" key="1">
    <source>
        <dbReference type="ARBA" id="ARBA00002523"/>
    </source>
</evidence>
<feature type="region of interest" description="Disordered" evidence="10">
    <location>
        <begin position="400"/>
        <end position="429"/>
    </location>
</feature>
<evidence type="ECO:0000313" key="13">
    <source>
        <dbReference type="EMBL" id="APD73322.1"/>
    </source>
</evidence>
<feature type="domain" description="Trypanosome variant surface glycoprotein C-terminal" evidence="11">
    <location>
        <begin position="425"/>
        <end position="497"/>
    </location>
</feature>
<comment type="function">
    <text evidence="1">VSG forms a coat on the surface of the parasite. The trypanosome evades the immune response of the host by expressing a series of antigenically distinct VSGs from an estimated 1000 VSG genes.</text>
</comment>
<accession>A0A1J0R673</accession>
<evidence type="ECO:0000256" key="6">
    <source>
        <dbReference type="ARBA" id="ARBA00023136"/>
    </source>
</evidence>
<name>A0A1J0R673_9TRYP</name>
<feature type="compositionally biased region" description="Basic and acidic residues" evidence="10">
    <location>
        <begin position="472"/>
        <end position="483"/>
    </location>
</feature>
<evidence type="ECO:0000256" key="9">
    <source>
        <dbReference type="SAM" id="Coils"/>
    </source>
</evidence>
<evidence type="ECO:0000256" key="3">
    <source>
        <dbReference type="ARBA" id="ARBA00022475"/>
    </source>
</evidence>
<dbReference type="EMBL" id="KX699366">
    <property type="protein sequence ID" value="APD73322.1"/>
    <property type="molecule type" value="Genomic_DNA"/>
</dbReference>
<keyword evidence="6" id="KW-0472">Membrane</keyword>
<feature type="compositionally biased region" description="Polar residues" evidence="10">
    <location>
        <begin position="419"/>
        <end position="429"/>
    </location>
</feature>
<dbReference type="Pfam" id="PF13206">
    <property type="entry name" value="VSG_B"/>
    <property type="match status" value="1"/>
</dbReference>
<proteinExistence type="predicted"/>
<dbReference type="AlphaFoldDB" id="A0A1J0R673"/>
<dbReference type="GO" id="GO:0098552">
    <property type="term" value="C:side of membrane"/>
    <property type="evidence" value="ECO:0007669"/>
    <property type="project" value="UniProtKB-KW"/>
</dbReference>
<dbReference type="VEuPathDB" id="TriTrypDB:Tb08.27P2.290"/>
<feature type="coiled-coil region" evidence="9">
    <location>
        <begin position="372"/>
        <end position="399"/>
    </location>
</feature>
<evidence type="ECO:0000256" key="10">
    <source>
        <dbReference type="SAM" id="MobiDB-lite"/>
    </source>
</evidence>
<evidence type="ECO:0000256" key="5">
    <source>
        <dbReference type="ARBA" id="ARBA00022729"/>
    </source>
</evidence>
<sequence>MTRETVVNTGGAIMSAMTNLLAVALTAFTAFGAATVEKHENSVVAADLCRLGRLATSPQTPVIDTTTGKDHHSQIHALNISLSSPEVLNVFEHGKADGELNPAIPEALKATNPWPKAYSYWLSGVQYLKDTDKEPNNAIKKATEALSETQKAKLKTWLQPVLKQADRAFDQLTTAAKVIQNNPIQTITANLNTAVYGQPNPETPTLNGATIFGTDPAGTRADVCDHGVDNTKMKSLAATLMCVCAPSAADATAQSCFTQGTTPTTWNGQGSSAKTTWDDIVVACNMPGQAHTDGEQIISALEQVKNHIRKKGSNAFLGSLAASTTCTGAQAAGQCVKYAEADGAKHSKIEGIQWMATITAEATKLTHIRVAAQQQADANSKLEELLESALEAAEAVRTEPAIDTGAVSREQNIPKGTENKQQTKCPKKNNTPADCPITNCDYDDTTKECKPKAGTESTAGTAGGPAGTTTDKCAEAKTPEECTKVQGDIPKNKQAVC</sequence>
<evidence type="ECO:0000256" key="8">
    <source>
        <dbReference type="ARBA" id="ARBA00023288"/>
    </source>
</evidence>
<keyword evidence="3" id="KW-1003">Cell membrane</keyword>
<protein>
    <submittedName>
        <fullName evidence="13">Variant surface glycoprotein 1125.1048</fullName>
    </submittedName>
</protein>
<dbReference type="Pfam" id="PF10659">
    <property type="entry name" value="Trypan_glycop_C"/>
    <property type="match status" value="1"/>
</dbReference>
<evidence type="ECO:0000256" key="7">
    <source>
        <dbReference type="ARBA" id="ARBA00023180"/>
    </source>
</evidence>
<keyword evidence="9" id="KW-0175">Coiled coil</keyword>
<evidence type="ECO:0000259" key="11">
    <source>
        <dbReference type="Pfam" id="PF10659"/>
    </source>
</evidence>
<comment type="subcellular location">
    <subcellularLocation>
        <location evidence="2">Cell membrane</location>
        <topology evidence="2">Lipid-anchor</topology>
        <topology evidence="2">GPI-anchor</topology>
    </subcellularLocation>
</comment>
<feature type="domain" description="Trypanosome variant surface glycoprotein B-type N-terminal" evidence="12">
    <location>
        <begin position="29"/>
        <end position="383"/>
    </location>
</feature>
<reference evidence="13" key="1">
    <citation type="submission" date="2016-08" db="EMBL/GenBank/DDBJ databases">
        <title>VSG repertoire of Trypanosoma brucei EATRO 1125.</title>
        <authorList>
            <person name="Cross G.A."/>
        </authorList>
    </citation>
    <scope>NUCLEOTIDE SEQUENCE</scope>
    <source>
        <strain evidence="13">EATRO 1125</strain>
    </source>
</reference>